<evidence type="ECO:0000313" key="1">
    <source>
        <dbReference type="EMBL" id="MBK1825439.1"/>
    </source>
</evidence>
<dbReference type="AlphaFoldDB" id="A0A934VCN9"/>
<evidence type="ECO:0000313" key="2">
    <source>
        <dbReference type="Proteomes" id="UP000658278"/>
    </source>
</evidence>
<comment type="caution">
    <text evidence="1">The sequence shown here is derived from an EMBL/GenBank/DDBJ whole genome shotgun (WGS) entry which is preliminary data.</text>
</comment>
<dbReference type="Proteomes" id="UP000658278">
    <property type="component" value="Unassembled WGS sequence"/>
</dbReference>
<dbReference type="EMBL" id="JAENII010000001">
    <property type="protein sequence ID" value="MBK1825439.1"/>
    <property type="molecule type" value="Genomic_DNA"/>
</dbReference>
<keyword evidence="2" id="KW-1185">Reference proteome</keyword>
<protein>
    <submittedName>
        <fullName evidence="1">Uncharacterized protein</fullName>
    </submittedName>
</protein>
<dbReference type="RefSeq" id="WP_200275038.1">
    <property type="nucleotide sequence ID" value="NZ_JAENII010000001.1"/>
</dbReference>
<proteinExistence type="predicted"/>
<gene>
    <name evidence="1" type="ORF">JIN81_00285</name>
</gene>
<organism evidence="1 2">
    <name type="scientific">Haloferula rosea</name>
    <dbReference type="NCBI Taxonomy" id="490093"/>
    <lineage>
        <taxon>Bacteria</taxon>
        <taxon>Pseudomonadati</taxon>
        <taxon>Verrucomicrobiota</taxon>
        <taxon>Verrucomicrobiia</taxon>
        <taxon>Verrucomicrobiales</taxon>
        <taxon>Verrucomicrobiaceae</taxon>
        <taxon>Haloferula</taxon>
    </lineage>
</organism>
<sequence length="301" mass="35851">MKLHEVEEVRACLSKGRTLFSYGKDWYAVELLKLCVRGETSVADLKQSAFGRLFDKQRVRQWFGSLGKTKVSREDLELLWPEEWESYRLKLDAFDGWTQTSRKGDQAWNLVLQLNLNEADARLMDAQFEDRSDDPFEWACHPVHEGRHRTLAWARIDLDWESGEALIEEVQNDRLREVKLLLDRARSLELEEVDRWGVTVKTSFLEHYWEKRLRLSRAVWDEAMVCATIRFIVGELGLRRVFFHTPESGRTYKDYGYSEPPRSVYTDLPKKFCFKRVAEMPEFLRRRFKKRPQVDFQLLEF</sequence>
<name>A0A934VCN9_9BACT</name>
<reference evidence="1" key="1">
    <citation type="submission" date="2021-01" db="EMBL/GenBank/DDBJ databases">
        <title>Modified the classification status of verrucomicrobia.</title>
        <authorList>
            <person name="Feng X."/>
        </authorList>
    </citation>
    <scope>NUCLEOTIDE SEQUENCE</scope>
    <source>
        <strain evidence="1">KCTC 22201</strain>
    </source>
</reference>
<accession>A0A934VCN9</accession>